<keyword evidence="3" id="KW-1185">Reference proteome</keyword>
<protein>
    <submittedName>
        <fullName evidence="2">Uncharacterized protein</fullName>
    </submittedName>
</protein>
<organism evidence="2 3">
    <name type="scientific">Trifolium subterraneum</name>
    <name type="common">Subterranean clover</name>
    <dbReference type="NCBI Taxonomy" id="3900"/>
    <lineage>
        <taxon>Eukaryota</taxon>
        <taxon>Viridiplantae</taxon>
        <taxon>Streptophyta</taxon>
        <taxon>Embryophyta</taxon>
        <taxon>Tracheophyta</taxon>
        <taxon>Spermatophyta</taxon>
        <taxon>Magnoliopsida</taxon>
        <taxon>eudicotyledons</taxon>
        <taxon>Gunneridae</taxon>
        <taxon>Pentapetalae</taxon>
        <taxon>rosids</taxon>
        <taxon>fabids</taxon>
        <taxon>Fabales</taxon>
        <taxon>Fabaceae</taxon>
        <taxon>Papilionoideae</taxon>
        <taxon>50 kb inversion clade</taxon>
        <taxon>NPAAA clade</taxon>
        <taxon>Hologalegina</taxon>
        <taxon>IRL clade</taxon>
        <taxon>Trifolieae</taxon>
        <taxon>Trifolium</taxon>
    </lineage>
</organism>
<evidence type="ECO:0000256" key="1">
    <source>
        <dbReference type="SAM" id="MobiDB-lite"/>
    </source>
</evidence>
<feature type="region of interest" description="Disordered" evidence="1">
    <location>
        <begin position="1"/>
        <end position="22"/>
    </location>
</feature>
<dbReference type="EMBL" id="DF973695">
    <property type="protein sequence ID" value="GAU37901.1"/>
    <property type="molecule type" value="Genomic_DNA"/>
</dbReference>
<gene>
    <name evidence="2" type="ORF">TSUD_163380</name>
</gene>
<proteinExistence type="predicted"/>
<accession>A0A2Z6N2G8</accession>
<name>A0A2Z6N2G8_TRISU</name>
<reference evidence="3" key="1">
    <citation type="journal article" date="2017" name="Front. Plant Sci.">
        <title>Climate Clever Clovers: New Paradigm to Reduce the Environmental Footprint of Ruminants by Breeding Low Methanogenic Forages Utilizing Haplotype Variation.</title>
        <authorList>
            <person name="Kaur P."/>
            <person name="Appels R."/>
            <person name="Bayer P.E."/>
            <person name="Keeble-Gagnere G."/>
            <person name="Wang J."/>
            <person name="Hirakawa H."/>
            <person name="Shirasawa K."/>
            <person name="Vercoe P."/>
            <person name="Stefanova K."/>
            <person name="Durmic Z."/>
            <person name="Nichols P."/>
            <person name="Revell C."/>
            <person name="Isobe S.N."/>
            <person name="Edwards D."/>
            <person name="Erskine W."/>
        </authorList>
    </citation>
    <scope>NUCLEOTIDE SEQUENCE [LARGE SCALE GENOMIC DNA]</scope>
    <source>
        <strain evidence="3">cv. Daliak</strain>
    </source>
</reference>
<dbReference type="AlphaFoldDB" id="A0A2Z6N2G8"/>
<evidence type="ECO:0000313" key="3">
    <source>
        <dbReference type="Proteomes" id="UP000242715"/>
    </source>
</evidence>
<dbReference type="Proteomes" id="UP000242715">
    <property type="component" value="Unassembled WGS sequence"/>
</dbReference>
<evidence type="ECO:0000313" key="2">
    <source>
        <dbReference type="EMBL" id="GAU37901.1"/>
    </source>
</evidence>
<sequence length="94" mass="10985">MQAWPGRGKKEKNEQNKSTKVYQPSAVYATNHMQHFLVGNRELKLDRECFCQQNLPNQAAQVMRIPGHICSIPRRKGDHHLQYENANHYSRIIV</sequence>